<name>A0A8R1TV46_ONCVO</name>
<organism evidence="2 3">
    <name type="scientific">Onchocerca volvulus</name>
    <dbReference type="NCBI Taxonomy" id="6282"/>
    <lineage>
        <taxon>Eukaryota</taxon>
        <taxon>Metazoa</taxon>
        <taxon>Ecdysozoa</taxon>
        <taxon>Nematoda</taxon>
        <taxon>Chromadorea</taxon>
        <taxon>Rhabditida</taxon>
        <taxon>Spirurina</taxon>
        <taxon>Spiruromorpha</taxon>
        <taxon>Filarioidea</taxon>
        <taxon>Onchocercidae</taxon>
        <taxon>Onchocerca</taxon>
    </lineage>
</organism>
<keyword evidence="3" id="KW-1185">Reference proteome</keyword>
<evidence type="ECO:0000256" key="1">
    <source>
        <dbReference type="SAM" id="MobiDB-lite"/>
    </source>
</evidence>
<proteinExistence type="predicted"/>
<reference evidence="2" key="2">
    <citation type="submission" date="2022-06" db="UniProtKB">
        <authorList>
            <consortium name="EnsemblMetazoa"/>
        </authorList>
    </citation>
    <scope>IDENTIFICATION</scope>
</reference>
<evidence type="ECO:0000313" key="2">
    <source>
        <dbReference type="EnsemblMetazoa" id="OVOC5454.1"/>
    </source>
</evidence>
<feature type="compositionally biased region" description="Basic and acidic residues" evidence="1">
    <location>
        <begin position="829"/>
        <end position="838"/>
    </location>
</feature>
<dbReference type="AlphaFoldDB" id="A0A8R1TV46"/>
<feature type="region of interest" description="Disordered" evidence="1">
    <location>
        <begin position="811"/>
        <end position="838"/>
    </location>
</feature>
<feature type="region of interest" description="Disordered" evidence="1">
    <location>
        <begin position="703"/>
        <end position="728"/>
    </location>
</feature>
<reference evidence="3" key="1">
    <citation type="submission" date="2013-10" db="EMBL/GenBank/DDBJ databases">
        <title>Genome sequencing of Onchocerca volvulus.</title>
        <authorList>
            <person name="Cotton J."/>
            <person name="Tsai J."/>
            <person name="Stanley E."/>
            <person name="Tracey A."/>
            <person name="Holroyd N."/>
            <person name="Lustigman S."/>
            <person name="Berriman M."/>
        </authorList>
    </citation>
    <scope>NUCLEOTIDE SEQUENCE</scope>
</reference>
<evidence type="ECO:0000313" key="3">
    <source>
        <dbReference type="Proteomes" id="UP000024404"/>
    </source>
</evidence>
<sequence>MSENGKNINDISDEMSSLIHAAEEWANEQLIGTYSNDLNDSNSYPVYVPIEEVAREVALELCKIDDLDPETGTDNRLPKRNADDTTFIHQSLEVSTLHNIPHDAAFPSSTMKLNGSNSTETSKILSSTKHVENHPQKVLLDTFQSSTTACEDVNKTFIAASNTSLNTPKKLDIPDQITHGDNTINKTYAVRRNTSFNMPKKLDINKTFVVRRNTSLNMPEELKTPSQAIQDNSKQQSIAPDKVTLPIMDTIFSFAEDNSYNNKFSDVQNSKKNIYISSNGNCSNILNKKKMPKAKEYPDNEEQKLLSITPENSSVKPVVDTILSSITTTDYQEFPDNDLDTDIPLTKCSEETRKKPGMLTAVNPKSKNTKLAQKGINIKNSGCSTASNTIIDIKDKVTISPPNEAITEMCMLTANKIIRPSFPKTDEIIRLSFPKIDEISRSSFPKISVNDADMRRNIVNENHISISTSVTEKEKNLSVIKSMQPNASRNNAFYHLEKNINAENTPQKQLIIDDEDTNRAIIITENRFVMDNQMQATPSYLKSYNTHCNQELQTIIQNKISAFEKDLLEYISGKKYINEATQTDQISRNESNNESNNYSNTLLKKQICIPEKTASNTSLLMNPTDDIITEQSTAGNIHSDKELLLDEPIKSFESLPLLPRRKSLLTPRNILNFNVPAKSIQRSTSRHRTIREVSKPTIASEMKHRSKSINSVQPINPSKKPNELPLETRASRLKAEYLAKKRAEEANADKSRMIGIRGTRITEPTSIRASHSSMMRRKMSFTPIRSAKSYNIRESNSLNINNQLSTFGKNILLPSEETPKNTNRRRGKKESIRKLSQI</sequence>
<accession>A0A8R1TV46</accession>
<dbReference type="Proteomes" id="UP000024404">
    <property type="component" value="Unassembled WGS sequence"/>
</dbReference>
<protein>
    <submittedName>
        <fullName evidence="2">Uncharacterized protein</fullName>
    </submittedName>
</protein>
<dbReference type="EMBL" id="CMVM020000158">
    <property type="status" value="NOT_ANNOTATED_CDS"/>
    <property type="molecule type" value="Genomic_DNA"/>
</dbReference>
<dbReference type="EnsemblMetazoa" id="OVOC5454.1">
    <property type="protein sequence ID" value="OVOC5454.1"/>
    <property type="gene ID" value="WBGene00242263"/>
</dbReference>